<dbReference type="EMBL" id="KU686207">
    <property type="protein sequence ID" value="AOV60932.1"/>
    <property type="molecule type" value="Genomic_DNA"/>
</dbReference>
<protein>
    <submittedName>
        <fullName evidence="1">Uncharacterized protein</fullName>
    </submittedName>
</protein>
<dbReference type="EMBL" id="KU686208">
    <property type="protein sequence ID" value="AOV61146.1"/>
    <property type="molecule type" value="Genomic_DNA"/>
</dbReference>
<evidence type="ECO:0000313" key="1">
    <source>
        <dbReference type="EMBL" id="AOV60932.1"/>
    </source>
</evidence>
<reference evidence="3 4" key="1">
    <citation type="journal article" date="2016" name="Virology">
        <title>The genomic content and context of auxiliary metabolic genes in marine cyanomyoviruses.</title>
        <authorList>
            <person name="Crummett L.T."/>
            <person name="Puxty R.J."/>
            <person name="Weihe C."/>
            <person name="Marston M.F."/>
            <person name="Martiny J.B."/>
        </authorList>
    </citation>
    <scope>NUCLEOTIDE SEQUENCE [LARGE SCALE GENOMIC DNA]</scope>
    <source>
        <strain evidence="1">0210CC35</strain>
        <strain evidence="2">0310NB44</strain>
    </source>
</reference>
<gene>
    <name evidence="1" type="ORF">C350210_100</name>
    <name evidence="2" type="ORF">N440310_100</name>
</gene>
<accession>A0A1D8KQP2</accession>
<keyword evidence="4" id="KW-1185">Reference proteome</keyword>
<evidence type="ECO:0000313" key="4">
    <source>
        <dbReference type="Proteomes" id="UP000241975"/>
    </source>
</evidence>
<organism evidence="1 4">
    <name type="scientific">Synechococcus phage S-CAM22</name>
    <dbReference type="NCBI Taxonomy" id="1883365"/>
    <lineage>
        <taxon>Viruses</taxon>
        <taxon>Duplodnaviria</taxon>
        <taxon>Heunggongvirae</taxon>
        <taxon>Uroviricota</taxon>
        <taxon>Caudoviricetes</taxon>
        <taxon>Pantevenvirales</taxon>
        <taxon>Kyanoviridae</taxon>
        <taxon>Alisovirus</taxon>
        <taxon>Alisovirus socal22</taxon>
    </lineage>
</organism>
<evidence type="ECO:0000313" key="2">
    <source>
        <dbReference type="EMBL" id="AOV61146.1"/>
    </source>
</evidence>
<dbReference type="Proteomes" id="UP000241975">
    <property type="component" value="Segment"/>
</dbReference>
<proteinExistence type="predicted"/>
<evidence type="ECO:0000313" key="3">
    <source>
        <dbReference type="Proteomes" id="UP000241089"/>
    </source>
</evidence>
<sequence length="51" mass="5910">MAKKDLSAPNARKAWCKCCDEFGIMITEEVRTNPRYKDMKGYWNESPPPTT</sequence>
<name>A0A1D8KQP2_9CAUD</name>
<dbReference type="Proteomes" id="UP000241089">
    <property type="component" value="Segment"/>
</dbReference>